<name>A0A0D1ZA59_9EURO</name>
<feature type="compositionally biased region" description="Polar residues" evidence="1">
    <location>
        <begin position="23"/>
        <end position="32"/>
    </location>
</feature>
<dbReference type="VEuPathDB" id="FungiDB:PV08_11678"/>
<feature type="compositionally biased region" description="Polar residues" evidence="1">
    <location>
        <begin position="66"/>
        <end position="79"/>
    </location>
</feature>
<dbReference type="EMBL" id="KN847501">
    <property type="protein sequence ID" value="KIW09902.1"/>
    <property type="molecule type" value="Genomic_DNA"/>
</dbReference>
<dbReference type="RefSeq" id="XP_016230118.1">
    <property type="nucleotide sequence ID" value="XM_016385986.1"/>
</dbReference>
<dbReference type="AlphaFoldDB" id="A0A0D1ZA59"/>
<accession>A0A0D1ZA59</accession>
<keyword evidence="2" id="KW-1133">Transmembrane helix</keyword>
<evidence type="ECO:0000313" key="4">
    <source>
        <dbReference type="Proteomes" id="UP000053328"/>
    </source>
</evidence>
<evidence type="ECO:0000256" key="1">
    <source>
        <dbReference type="SAM" id="MobiDB-lite"/>
    </source>
</evidence>
<proteinExistence type="predicted"/>
<keyword evidence="2" id="KW-0472">Membrane</keyword>
<dbReference type="GeneID" id="27338761"/>
<evidence type="ECO:0000313" key="3">
    <source>
        <dbReference type="EMBL" id="KIW09902.1"/>
    </source>
</evidence>
<protein>
    <submittedName>
        <fullName evidence="3">Uncharacterized protein</fullName>
    </submittedName>
</protein>
<gene>
    <name evidence="3" type="ORF">PV08_11678</name>
</gene>
<dbReference type="HOGENOM" id="CLU_1835209_0_0_1"/>
<dbReference type="Proteomes" id="UP000053328">
    <property type="component" value="Unassembled WGS sequence"/>
</dbReference>
<feature type="region of interest" description="Disordered" evidence="1">
    <location>
        <begin position="55"/>
        <end position="79"/>
    </location>
</feature>
<feature type="compositionally biased region" description="Low complexity" evidence="1">
    <location>
        <begin position="55"/>
        <end position="65"/>
    </location>
</feature>
<feature type="compositionally biased region" description="Polar residues" evidence="1">
    <location>
        <begin position="1"/>
        <end position="12"/>
    </location>
</feature>
<sequence length="140" mass="15250">MPTPNARYNVSLSPRHLPPCAPNSRSSAAAKGGSTQLLVYTRPCHYGSDDTTLDTTLLPSRTLDTNDPSSPTEANTLKPQRSCAPRLVMQDYKKHIVWACLLILTPLPLAAVLISLIYANLEPQNYSPGFPDSLTINSMN</sequence>
<feature type="region of interest" description="Disordered" evidence="1">
    <location>
        <begin position="1"/>
        <end position="32"/>
    </location>
</feature>
<reference evidence="3 4" key="1">
    <citation type="submission" date="2015-01" db="EMBL/GenBank/DDBJ databases">
        <title>The Genome Sequence of Exophiala spinifera CBS89968.</title>
        <authorList>
            <consortium name="The Broad Institute Genomics Platform"/>
            <person name="Cuomo C."/>
            <person name="de Hoog S."/>
            <person name="Gorbushina A."/>
            <person name="Stielow B."/>
            <person name="Teixiera M."/>
            <person name="Abouelleil A."/>
            <person name="Chapman S.B."/>
            <person name="Priest M."/>
            <person name="Young S.K."/>
            <person name="Wortman J."/>
            <person name="Nusbaum C."/>
            <person name="Birren B."/>
        </authorList>
    </citation>
    <scope>NUCLEOTIDE SEQUENCE [LARGE SCALE GENOMIC DNA]</scope>
    <source>
        <strain evidence="3 4">CBS 89968</strain>
    </source>
</reference>
<organism evidence="3 4">
    <name type="scientific">Exophiala spinifera</name>
    <dbReference type="NCBI Taxonomy" id="91928"/>
    <lineage>
        <taxon>Eukaryota</taxon>
        <taxon>Fungi</taxon>
        <taxon>Dikarya</taxon>
        <taxon>Ascomycota</taxon>
        <taxon>Pezizomycotina</taxon>
        <taxon>Eurotiomycetes</taxon>
        <taxon>Chaetothyriomycetidae</taxon>
        <taxon>Chaetothyriales</taxon>
        <taxon>Herpotrichiellaceae</taxon>
        <taxon>Exophiala</taxon>
    </lineage>
</organism>
<keyword evidence="4" id="KW-1185">Reference proteome</keyword>
<feature type="transmembrane region" description="Helical" evidence="2">
    <location>
        <begin position="96"/>
        <end position="119"/>
    </location>
</feature>
<keyword evidence="2" id="KW-0812">Transmembrane</keyword>
<dbReference type="STRING" id="91928.A0A0D1ZA59"/>
<evidence type="ECO:0000256" key="2">
    <source>
        <dbReference type="SAM" id="Phobius"/>
    </source>
</evidence>